<feature type="transmembrane region" description="Helical" evidence="1">
    <location>
        <begin position="244"/>
        <end position="264"/>
    </location>
</feature>
<evidence type="ECO:0000256" key="1">
    <source>
        <dbReference type="SAM" id="Phobius"/>
    </source>
</evidence>
<protein>
    <submittedName>
        <fullName evidence="2">Membrane protein</fullName>
    </submittedName>
</protein>
<name>A0A8J3J9V8_9ACTN</name>
<accession>A0A8J3J9V8</accession>
<dbReference type="PANTHER" id="PTHR40761:SF1">
    <property type="entry name" value="CONSERVED INTEGRAL MEMBRANE ALANINE VALINE AND LEUCINE RICH PROTEIN-RELATED"/>
    <property type="match status" value="1"/>
</dbReference>
<evidence type="ECO:0000313" key="2">
    <source>
        <dbReference type="EMBL" id="GID12744.1"/>
    </source>
</evidence>
<keyword evidence="1" id="KW-0812">Transmembrane</keyword>
<comment type="caution">
    <text evidence="2">The sequence shown here is derived from an EMBL/GenBank/DDBJ whole genome shotgun (WGS) entry which is preliminary data.</text>
</comment>
<dbReference type="Gene3D" id="1.10.3730.20">
    <property type="match status" value="1"/>
</dbReference>
<dbReference type="AlphaFoldDB" id="A0A8J3J9V8"/>
<feature type="transmembrane region" description="Helical" evidence="1">
    <location>
        <begin position="71"/>
        <end position="94"/>
    </location>
</feature>
<feature type="transmembrane region" description="Helical" evidence="1">
    <location>
        <begin position="191"/>
        <end position="212"/>
    </location>
</feature>
<keyword evidence="1" id="KW-0472">Membrane</keyword>
<dbReference type="PANTHER" id="PTHR40761">
    <property type="entry name" value="CONSERVED INTEGRAL MEMBRANE ALANINE VALINE AND LEUCINE RICH PROTEIN-RELATED"/>
    <property type="match status" value="1"/>
</dbReference>
<feature type="transmembrane region" description="Helical" evidence="1">
    <location>
        <begin position="126"/>
        <end position="148"/>
    </location>
</feature>
<organism evidence="2 3">
    <name type="scientific">Actinocatenispora rupis</name>
    <dbReference type="NCBI Taxonomy" id="519421"/>
    <lineage>
        <taxon>Bacteria</taxon>
        <taxon>Bacillati</taxon>
        <taxon>Actinomycetota</taxon>
        <taxon>Actinomycetes</taxon>
        <taxon>Micromonosporales</taxon>
        <taxon>Micromonosporaceae</taxon>
        <taxon>Actinocatenispora</taxon>
    </lineage>
</organism>
<keyword evidence="1" id="KW-1133">Transmembrane helix</keyword>
<feature type="transmembrane region" description="Helical" evidence="1">
    <location>
        <begin position="219"/>
        <end position="238"/>
    </location>
</feature>
<proteinExistence type="predicted"/>
<dbReference type="RefSeq" id="WP_203659003.1">
    <property type="nucleotide sequence ID" value="NZ_BAAAZM010000008.1"/>
</dbReference>
<sequence length="270" mass="26748">MTVSLAGALLAAVFFGVASALQAKGASTVPVGSGLSGLLRIARQWVYLLGLLCDGLGFVAELVALRQLPLFVVQGAVAASLAVTAVVAVPLLGARLSRREWTAVLGVCVGLAALGVSAGVEGAAKVGTVFAWSLVGGTVLLALVGLAMSRLPTRGRAMGLGFVGGLGFGLVAIAARILPGFAPGELLRDPAAYALVGSGVVAFLCFTTALQYGAVVGTAGLVVGETVVPAAIGVLLLGDVTRPGYWPVAIGGFVLAVASALALGRFGEPT</sequence>
<evidence type="ECO:0000313" key="3">
    <source>
        <dbReference type="Proteomes" id="UP000612808"/>
    </source>
</evidence>
<gene>
    <name evidence="2" type="ORF">Aru02nite_36330</name>
</gene>
<dbReference type="EMBL" id="BOMB01000021">
    <property type="protein sequence ID" value="GID12744.1"/>
    <property type="molecule type" value="Genomic_DNA"/>
</dbReference>
<feature type="transmembrane region" description="Helical" evidence="1">
    <location>
        <begin position="160"/>
        <end position="179"/>
    </location>
</feature>
<feature type="transmembrane region" description="Helical" evidence="1">
    <location>
        <begin position="101"/>
        <end position="120"/>
    </location>
</feature>
<reference evidence="2" key="1">
    <citation type="submission" date="2021-01" db="EMBL/GenBank/DDBJ databases">
        <title>Whole genome shotgun sequence of Actinocatenispora rupis NBRC 107355.</title>
        <authorList>
            <person name="Komaki H."/>
            <person name="Tamura T."/>
        </authorList>
    </citation>
    <scope>NUCLEOTIDE SEQUENCE</scope>
    <source>
        <strain evidence="2">NBRC 107355</strain>
    </source>
</reference>
<dbReference type="Proteomes" id="UP000612808">
    <property type="component" value="Unassembled WGS sequence"/>
</dbReference>
<keyword evidence="3" id="KW-1185">Reference proteome</keyword>